<dbReference type="RefSeq" id="WP_129749710.1">
    <property type="nucleotide sequence ID" value="NZ_JUIW01000002.1"/>
</dbReference>
<dbReference type="OrthoDB" id="1357554at2"/>
<proteinExistence type="predicted"/>
<keyword evidence="1" id="KW-0472">Membrane</keyword>
<feature type="transmembrane region" description="Helical" evidence="1">
    <location>
        <begin position="82"/>
        <end position="102"/>
    </location>
</feature>
<feature type="transmembrane region" description="Helical" evidence="1">
    <location>
        <begin position="109"/>
        <end position="135"/>
    </location>
</feature>
<protein>
    <submittedName>
        <fullName evidence="2">Polysulfide reductase NrfD</fullName>
    </submittedName>
</protein>
<keyword evidence="1" id="KW-1133">Transmembrane helix</keyword>
<organism evidence="2 3">
    <name type="scientific">Flavobacterium beibuense</name>
    <dbReference type="NCBI Taxonomy" id="657326"/>
    <lineage>
        <taxon>Bacteria</taxon>
        <taxon>Pseudomonadati</taxon>
        <taxon>Bacteroidota</taxon>
        <taxon>Flavobacteriia</taxon>
        <taxon>Flavobacteriales</taxon>
        <taxon>Flavobacteriaceae</taxon>
        <taxon>Flavobacterium</taxon>
    </lineage>
</organism>
<keyword evidence="1" id="KW-0812">Transmembrane</keyword>
<dbReference type="PANTHER" id="PTHR43044:SF2">
    <property type="entry name" value="POLYSULPHIDE REDUCTASE NRFD"/>
    <property type="match status" value="1"/>
</dbReference>
<gene>
    <name evidence="2" type="ORF">NU09_0530</name>
</gene>
<dbReference type="PANTHER" id="PTHR43044">
    <property type="match status" value="1"/>
</dbReference>
<sequence>MEIFSDIISLINLLFIKPLLVTVFILLFYRILSSRKDVVTEAVLIVKWGVLLYIFLDIIFYSVLLIFPNEEYGFVNRATGPYWWSYLIMMLGHLLIPLLLLVKKLGRNIYFLLFVSFVINIGWMFERFVIIMTSIHRDYEPDSWSGTSIPLYGDWSLLLIGVIEAVLVLTLAYFLTLKPKKEEISTN</sequence>
<feature type="transmembrane region" description="Helical" evidence="1">
    <location>
        <begin position="44"/>
        <end position="67"/>
    </location>
</feature>
<keyword evidence="3" id="KW-1185">Reference proteome</keyword>
<name>A0A444WGM2_9FLAO</name>
<feature type="transmembrane region" description="Helical" evidence="1">
    <location>
        <begin position="155"/>
        <end position="175"/>
    </location>
</feature>
<evidence type="ECO:0000313" key="2">
    <source>
        <dbReference type="EMBL" id="RYJ44896.1"/>
    </source>
</evidence>
<dbReference type="AlphaFoldDB" id="A0A444WGM2"/>
<evidence type="ECO:0000256" key="1">
    <source>
        <dbReference type="SAM" id="Phobius"/>
    </source>
</evidence>
<dbReference type="Proteomes" id="UP000289775">
    <property type="component" value="Unassembled WGS sequence"/>
</dbReference>
<evidence type="ECO:0000313" key="3">
    <source>
        <dbReference type="Proteomes" id="UP000289775"/>
    </source>
</evidence>
<reference evidence="2 3" key="1">
    <citation type="submission" date="2014-12" db="EMBL/GenBank/DDBJ databases">
        <title>Genome sequence of Flavobacterium beibuense RSKm HC5.</title>
        <authorList>
            <person name="Kim J.F."/>
            <person name="Song J.Y."/>
            <person name="Kwak M.-J."/>
            <person name="Lee S.-W."/>
        </authorList>
    </citation>
    <scope>NUCLEOTIDE SEQUENCE [LARGE SCALE GENOMIC DNA]</scope>
    <source>
        <strain evidence="2 3">RSKm HC5</strain>
    </source>
</reference>
<feature type="transmembrane region" description="Helical" evidence="1">
    <location>
        <begin position="12"/>
        <end position="32"/>
    </location>
</feature>
<accession>A0A444WGM2</accession>
<comment type="caution">
    <text evidence="2">The sequence shown here is derived from an EMBL/GenBank/DDBJ whole genome shotgun (WGS) entry which is preliminary data.</text>
</comment>
<dbReference type="EMBL" id="JUIW01000002">
    <property type="protein sequence ID" value="RYJ44896.1"/>
    <property type="molecule type" value="Genomic_DNA"/>
</dbReference>